<evidence type="ECO:0000256" key="3">
    <source>
        <dbReference type="ARBA" id="ARBA00022723"/>
    </source>
</evidence>
<dbReference type="Pfam" id="PF12804">
    <property type="entry name" value="NTP_transf_3"/>
    <property type="match status" value="1"/>
</dbReference>
<comment type="domain">
    <text evidence="8">The N-terminal domain determines nucleotide recognition and specific binding, while the C-terminal domain determines the specific binding to the target protein.</text>
</comment>
<reference evidence="10 11" key="1">
    <citation type="submission" date="2016-12" db="EMBL/GenBank/DDBJ databases">
        <title>Domibacillus sp. SAB 38T whole genome sequencing.</title>
        <authorList>
            <person name="Verma A."/>
            <person name="Ojha A.K."/>
            <person name="Krishnamurthi S."/>
        </authorList>
    </citation>
    <scope>NUCLEOTIDE SEQUENCE [LARGE SCALE GENOMIC DNA]</scope>
    <source>
        <strain evidence="10 11">SAB 38</strain>
    </source>
</reference>
<evidence type="ECO:0000259" key="9">
    <source>
        <dbReference type="Pfam" id="PF12804"/>
    </source>
</evidence>
<feature type="domain" description="MobA-like NTP transferase" evidence="9">
    <location>
        <begin position="5"/>
        <end position="160"/>
    </location>
</feature>
<comment type="cofactor">
    <cofactor evidence="8">
        <name>Mg(2+)</name>
        <dbReference type="ChEBI" id="CHEBI:18420"/>
    </cofactor>
</comment>
<feature type="binding site" evidence="8">
    <location>
        <position position="98"/>
    </location>
    <ligand>
        <name>GTP</name>
        <dbReference type="ChEBI" id="CHEBI:37565"/>
    </ligand>
</feature>
<comment type="caution">
    <text evidence="10">The sequence shown here is derived from an EMBL/GenBank/DDBJ whole genome shotgun (WGS) entry which is preliminary data.</text>
</comment>
<evidence type="ECO:0000256" key="7">
    <source>
        <dbReference type="ARBA" id="ARBA00023150"/>
    </source>
</evidence>
<dbReference type="HAMAP" id="MF_00316">
    <property type="entry name" value="MobA"/>
    <property type="match status" value="1"/>
</dbReference>
<comment type="caution">
    <text evidence="8">Lacks conserved residue(s) required for the propagation of feature annotation.</text>
</comment>
<proteinExistence type="inferred from homology"/>
<comment type="subcellular location">
    <subcellularLocation>
        <location evidence="8">Cytoplasm</location>
    </subcellularLocation>
</comment>
<dbReference type="EC" id="2.7.7.77" evidence="8"/>
<dbReference type="GO" id="GO:0005525">
    <property type="term" value="F:GTP binding"/>
    <property type="evidence" value="ECO:0007669"/>
    <property type="project" value="UniProtKB-UniRule"/>
</dbReference>
<keyword evidence="7 8" id="KW-0501">Molybdenum cofactor biosynthesis</keyword>
<feature type="binding site" evidence="8">
    <location>
        <position position="98"/>
    </location>
    <ligand>
        <name>Mg(2+)</name>
        <dbReference type="ChEBI" id="CHEBI:18420"/>
    </ligand>
</feature>
<dbReference type="AlphaFoldDB" id="A0A1V2A438"/>
<comment type="similarity">
    <text evidence="8">Belongs to the MobA family.</text>
</comment>
<evidence type="ECO:0000256" key="4">
    <source>
        <dbReference type="ARBA" id="ARBA00022741"/>
    </source>
</evidence>
<feature type="binding site" evidence="8">
    <location>
        <begin position="8"/>
        <end position="10"/>
    </location>
    <ligand>
        <name>GTP</name>
        <dbReference type="ChEBI" id="CHEBI:37565"/>
    </ligand>
</feature>
<keyword evidence="3 8" id="KW-0479">Metal-binding</keyword>
<dbReference type="SUPFAM" id="SSF53448">
    <property type="entry name" value="Nucleotide-diphospho-sugar transferases"/>
    <property type="match status" value="1"/>
</dbReference>
<evidence type="ECO:0000256" key="5">
    <source>
        <dbReference type="ARBA" id="ARBA00022842"/>
    </source>
</evidence>
<sequence>MTIAGVVLAGGQSSRYGEPKMFEQYNGKPFYQYSVNALAQNHLSPIIISTNELLATAFHDSRATLLIETQFHNGPLFALHNVMSHTPGPEWFFVLSADIPFITADFISEMIELIQPGFQAVVPRQGNKLNPLLALYHCSCLPMMNTLIMENKRSMMALLNQVKFKTIQYDHQERLFTNINSKDDFKKYIGE</sequence>
<evidence type="ECO:0000256" key="2">
    <source>
        <dbReference type="ARBA" id="ARBA00022679"/>
    </source>
</evidence>
<dbReference type="InterPro" id="IPR013482">
    <property type="entry name" value="Molybde_CF_guanTrfase"/>
</dbReference>
<keyword evidence="6 8" id="KW-0342">GTP-binding</keyword>
<evidence type="ECO:0000256" key="1">
    <source>
        <dbReference type="ARBA" id="ARBA00022490"/>
    </source>
</evidence>
<dbReference type="CDD" id="cd02503">
    <property type="entry name" value="MobA"/>
    <property type="match status" value="1"/>
</dbReference>
<accession>A0A1V2A438</accession>
<dbReference type="GO" id="GO:0006777">
    <property type="term" value="P:Mo-molybdopterin cofactor biosynthetic process"/>
    <property type="evidence" value="ECO:0007669"/>
    <property type="project" value="UniProtKB-KW"/>
</dbReference>
<keyword evidence="10" id="KW-0548">Nucleotidyltransferase</keyword>
<dbReference type="EMBL" id="MSFI01000031">
    <property type="protein sequence ID" value="OMP65763.1"/>
    <property type="molecule type" value="Genomic_DNA"/>
</dbReference>
<evidence type="ECO:0000313" key="11">
    <source>
        <dbReference type="Proteomes" id="UP000188613"/>
    </source>
</evidence>
<evidence type="ECO:0000256" key="6">
    <source>
        <dbReference type="ARBA" id="ARBA00023134"/>
    </source>
</evidence>
<keyword evidence="2 8" id="KW-0808">Transferase</keyword>
<evidence type="ECO:0000313" key="10">
    <source>
        <dbReference type="EMBL" id="OMP65763.1"/>
    </source>
</evidence>
<dbReference type="PANTHER" id="PTHR19136:SF81">
    <property type="entry name" value="MOLYBDENUM COFACTOR GUANYLYLTRANSFERASE"/>
    <property type="match status" value="1"/>
</dbReference>
<keyword evidence="11" id="KW-1185">Reference proteome</keyword>
<keyword evidence="4 8" id="KW-0547">Nucleotide-binding</keyword>
<keyword evidence="1 8" id="KW-0963">Cytoplasm</keyword>
<dbReference type="GO" id="GO:0005737">
    <property type="term" value="C:cytoplasm"/>
    <property type="evidence" value="ECO:0007669"/>
    <property type="project" value="UniProtKB-SubCell"/>
</dbReference>
<comment type="catalytic activity">
    <reaction evidence="8">
        <text>Mo-molybdopterin + GTP + H(+) = Mo-molybdopterin guanine dinucleotide + diphosphate</text>
        <dbReference type="Rhea" id="RHEA:34243"/>
        <dbReference type="ChEBI" id="CHEBI:15378"/>
        <dbReference type="ChEBI" id="CHEBI:33019"/>
        <dbReference type="ChEBI" id="CHEBI:37565"/>
        <dbReference type="ChEBI" id="CHEBI:71302"/>
        <dbReference type="ChEBI" id="CHEBI:71310"/>
        <dbReference type="EC" id="2.7.7.77"/>
    </reaction>
</comment>
<comment type="function">
    <text evidence="8">Transfers a GMP moiety from GTP to Mo-molybdopterin (Mo-MPT) cofactor (Moco or molybdenum cofactor) to form Mo-molybdopterin guanine dinucleotide (Mo-MGD) cofactor.</text>
</comment>
<gene>
    <name evidence="8" type="primary">mobA</name>
    <name evidence="10" type="ORF">BTO28_15985</name>
</gene>
<protein>
    <recommendedName>
        <fullName evidence="8">Probable molybdenum cofactor guanylyltransferase</fullName>
        <shortName evidence="8">MoCo guanylyltransferase</shortName>
        <ecNumber evidence="8">2.7.7.77</ecNumber>
    </recommendedName>
    <alternativeName>
        <fullName evidence="8">GTP:molybdopterin guanylyltransferase</fullName>
    </alternativeName>
    <alternativeName>
        <fullName evidence="8">Mo-MPT guanylyltransferase</fullName>
    </alternativeName>
    <alternativeName>
        <fullName evidence="8">Molybdopterin guanylyltransferase</fullName>
    </alternativeName>
    <alternativeName>
        <fullName evidence="8">Molybdopterin-guanine dinucleotide synthase</fullName>
        <shortName evidence="8">MGD synthase</shortName>
    </alternativeName>
</protein>
<dbReference type="Proteomes" id="UP000188613">
    <property type="component" value="Unassembled WGS sequence"/>
</dbReference>
<dbReference type="RefSeq" id="WP_076768126.1">
    <property type="nucleotide sequence ID" value="NZ_MSFI01000031.1"/>
</dbReference>
<dbReference type="GO" id="GO:0061603">
    <property type="term" value="F:molybdenum cofactor guanylyltransferase activity"/>
    <property type="evidence" value="ECO:0007669"/>
    <property type="project" value="UniProtKB-EC"/>
</dbReference>
<feature type="binding site" evidence="8">
    <location>
        <position position="20"/>
    </location>
    <ligand>
        <name>GTP</name>
        <dbReference type="ChEBI" id="CHEBI:37565"/>
    </ligand>
</feature>
<dbReference type="GO" id="GO:0046872">
    <property type="term" value="F:metal ion binding"/>
    <property type="evidence" value="ECO:0007669"/>
    <property type="project" value="UniProtKB-KW"/>
</dbReference>
<dbReference type="InterPro" id="IPR025877">
    <property type="entry name" value="MobA-like_NTP_Trfase"/>
</dbReference>
<dbReference type="Gene3D" id="3.90.550.10">
    <property type="entry name" value="Spore Coat Polysaccharide Biosynthesis Protein SpsA, Chain A"/>
    <property type="match status" value="1"/>
</dbReference>
<keyword evidence="5 8" id="KW-0460">Magnesium</keyword>
<dbReference type="PANTHER" id="PTHR19136">
    <property type="entry name" value="MOLYBDENUM COFACTOR GUANYLYLTRANSFERASE"/>
    <property type="match status" value="1"/>
</dbReference>
<dbReference type="OrthoDB" id="9788394at2"/>
<name>A0A1V2A438_9BACI</name>
<dbReference type="STRING" id="1714355.BTO28_15985"/>
<organism evidence="10 11">
    <name type="scientific">Domibacillus epiphyticus</name>
    <dbReference type="NCBI Taxonomy" id="1714355"/>
    <lineage>
        <taxon>Bacteria</taxon>
        <taxon>Bacillati</taxon>
        <taxon>Bacillota</taxon>
        <taxon>Bacilli</taxon>
        <taxon>Bacillales</taxon>
        <taxon>Bacillaceae</taxon>
        <taxon>Domibacillus</taxon>
    </lineage>
</organism>
<evidence type="ECO:0000256" key="8">
    <source>
        <dbReference type="HAMAP-Rule" id="MF_00316"/>
    </source>
</evidence>
<dbReference type="InterPro" id="IPR029044">
    <property type="entry name" value="Nucleotide-diphossugar_trans"/>
</dbReference>